<name>A0ABV6EXL5_9BRAD</name>
<evidence type="ECO:0000259" key="7">
    <source>
        <dbReference type="Pfam" id="PF13505"/>
    </source>
</evidence>
<keyword evidence="9" id="KW-1185">Reference proteome</keyword>
<comment type="subcellular location">
    <subcellularLocation>
        <location evidence="1">Cell outer membrane</location>
    </subcellularLocation>
</comment>
<keyword evidence="3" id="KW-0472">Membrane</keyword>
<feature type="chain" id="PRO_5046397877" evidence="6">
    <location>
        <begin position="22"/>
        <end position="238"/>
    </location>
</feature>
<accession>A0ABV6EXL5</accession>
<dbReference type="EMBL" id="JBHLWM010000008">
    <property type="protein sequence ID" value="MFC0242979.1"/>
    <property type="molecule type" value="Genomic_DNA"/>
</dbReference>
<evidence type="ECO:0000256" key="5">
    <source>
        <dbReference type="ARBA" id="ARBA00038306"/>
    </source>
</evidence>
<dbReference type="PANTHER" id="PTHR34001:SF3">
    <property type="entry name" value="BLL7405 PROTEIN"/>
    <property type="match status" value="1"/>
</dbReference>
<evidence type="ECO:0000313" key="9">
    <source>
        <dbReference type="Proteomes" id="UP001589775"/>
    </source>
</evidence>
<dbReference type="Pfam" id="PF13505">
    <property type="entry name" value="OMP_b-brl"/>
    <property type="match status" value="1"/>
</dbReference>
<evidence type="ECO:0000256" key="3">
    <source>
        <dbReference type="ARBA" id="ARBA00023136"/>
    </source>
</evidence>
<dbReference type="RefSeq" id="WP_378391475.1">
    <property type="nucleotide sequence ID" value="NZ_JBHLWM010000008.1"/>
</dbReference>
<feature type="domain" description="Outer membrane protein beta-barrel" evidence="7">
    <location>
        <begin position="10"/>
        <end position="209"/>
    </location>
</feature>
<dbReference type="Proteomes" id="UP001589775">
    <property type="component" value="Unassembled WGS sequence"/>
</dbReference>
<evidence type="ECO:0000256" key="6">
    <source>
        <dbReference type="SAM" id="SignalP"/>
    </source>
</evidence>
<comment type="similarity">
    <text evidence="5">Belongs to the Omp25/RopB family.</text>
</comment>
<evidence type="ECO:0000256" key="1">
    <source>
        <dbReference type="ARBA" id="ARBA00004442"/>
    </source>
</evidence>
<protein>
    <submittedName>
        <fullName evidence="8">Outer membrane protein</fullName>
    </submittedName>
</protein>
<evidence type="ECO:0000256" key="2">
    <source>
        <dbReference type="ARBA" id="ARBA00022729"/>
    </source>
</evidence>
<feature type="signal peptide" evidence="6">
    <location>
        <begin position="1"/>
        <end position="21"/>
    </location>
</feature>
<comment type="caution">
    <text evidence="8">The sequence shown here is derived from an EMBL/GenBank/DDBJ whole genome shotgun (WGS) entry which is preliminary data.</text>
</comment>
<gene>
    <name evidence="8" type="ORF">ACFFJ6_20990</name>
</gene>
<dbReference type="InterPro" id="IPR051692">
    <property type="entry name" value="OMP-like"/>
</dbReference>
<sequence length="238" mass="25330">MKKLLLGTVALIALGAAPAMAADLAARPYTKAPPVIVALYNWSGFYIGANGGWGTSRKSWDFYTPGLLSEGSHDASGATAGGQIGYNWQVGAWVFGVEAQGNWADFKGSNVSLLGPATNQSKIEAFGLFTGRVGYAWNNALLYAKGGAAVVSDKYSFILPSGAISGTASETRWGAAVGAGFEYGFTPNWSFAVEYDHLFLDKKDVTFTNTAVERIKQDADIVTARINYRWGGPIVAKY</sequence>
<keyword evidence="4" id="KW-0998">Cell outer membrane</keyword>
<evidence type="ECO:0000313" key="8">
    <source>
        <dbReference type="EMBL" id="MFC0242979.1"/>
    </source>
</evidence>
<proteinExistence type="inferred from homology"/>
<dbReference type="PANTHER" id="PTHR34001">
    <property type="entry name" value="BLL7405 PROTEIN"/>
    <property type="match status" value="1"/>
</dbReference>
<dbReference type="SUPFAM" id="SSF56925">
    <property type="entry name" value="OMPA-like"/>
    <property type="match status" value="1"/>
</dbReference>
<dbReference type="InterPro" id="IPR011250">
    <property type="entry name" value="OMP/PagP_B-barrel"/>
</dbReference>
<dbReference type="Gene3D" id="2.40.160.20">
    <property type="match status" value="1"/>
</dbReference>
<dbReference type="InterPro" id="IPR027385">
    <property type="entry name" value="Beta-barrel_OMP"/>
</dbReference>
<evidence type="ECO:0000256" key="4">
    <source>
        <dbReference type="ARBA" id="ARBA00023237"/>
    </source>
</evidence>
<keyword evidence="2 6" id="KW-0732">Signal</keyword>
<organism evidence="8 9">
    <name type="scientific">Rhodopseudomonas telluris</name>
    <dbReference type="NCBI Taxonomy" id="644215"/>
    <lineage>
        <taxon>Bacteria</taxon>
        <taxon>Pseudomonadati</taxon>
        <taxon>Pseudomonadota</taxon>
        <taxon>Alphaproteobacteria</taxon>
        <taxon>Hyphomicrobiales</taxon>
        <taxon>Nitrobacteraceae</taxon>
        <taxon>Rhodopseudomonas</taxon>
    </lineage>
</organism>
<reference evidence="8 9" key="1">
    <citation type="submission" date="2024-09" db="EMBL/GenBank/DDBJ databases">
        <authorList>
            <person name="Sun Q."/>
            <person name="Mori K."/>
        </authorList>
    </citation>
    <scope>NUCLEOTIDE SEQUENCE [LARGE SCALE GENOMIC DNA]</scope>
    <source>
        <strain evidence="8 9">KCTC 23279</strain>
    </source>
</reference>